<reference evidence="1 2" key="1">
    <citation type="submission" date="2020-01" db="EMBL/GenBank/DDBJ databases">
        <title>Jiella pacifica sp. nov.</title>
        <authorList>
            <person name="Xue Z."/>
            <person name="Zhu S."/>
            <person name="Chen J."/>
            <person name="Yang J."/>
        </authorList>
    </citation>
    <scope>NUCLEOTIDE SEQUENCE [LARGE SCALE GENOMIC DNA]</scope>
    <source>
        <strain evidence="1 2">40Bstr34</strain>
    </source>
</reference>
<dbReference type="AlphaFoldDB" id="A0A6N9TG35"/>
<gene>
    <name evidence="1" type="ORF">GTK09_25820</name>
</gene>
<dbReference type="RefSeq" id="WP_163466283.1">
    <property type="nucleotide sequence ID" value="NZ_JAAAMG010000040.1"/>
</dbReference>
<keyword evidence="2" id="KW-1185">Reference proteome</keyword>
<protein>
    <submittedName>
        <fullName evidence="1">Uncharacterized protein</fullName>
    </submittedName>
</protein>
<proteinExistence type="predicted"/>
<dbReference type="Proteomes" id="UP000469011">
    <property type="component" value="Unassembled WGS sequence"/>
</dbReference>
<dbReference type="EMBL" id="JAAAMG010000040">
    <property type="protein sequence ID" value="NDW07828.1"/>
    <property type="molecule type" value="Genomic_DNA"/>
</dbReference>
<accession>A0A6N9TG35</accession>
<organism evidence="1 2">
    <name type="scientific">Jiella pacifica</name>
    <dbReference type="NCBI Taxonomy" id="2696469"/>
    <lineage>
        <taxon>Bacteria</taxon>
        <taxon>Pseudomonadati</taxon>
        <taxon>Pseudomonadota</taxon>
        <taxon>Alphaproteobacteria</taxon>
        <taxon>Hyphomicrobiales</taxon>
        <taxon>Aurantimonadaceae</taxon>
        <taxon>Jiella</taxon>
    </lineage>
</organism>
<sequence length="127" mass="14096">MPTEFQKGAMQAGSELYEPFIKTEGFPQMGFSIFCRGGQRHVFFYHNLDNLDLIEQGGDEFLRFTHRGKAVTMRGTCLHEVIEAVIAHTLQAIYEHDPALYAPGAPNASVIDRIAVTALPSVMPKVS</sequence>
<name>A0A6N9TG35_9HYPH</name>
<evidence type="ECO:0000313" key="2">
    <source>
        <dbReference type="Proteomes" id="UP000469011"/>
    </source>
</evidence>
<evidence type="ECO:0000313" key="1">
    <source>
        <dbReference type="EMBL" id="NDW07828.1"/>
    </source>
</evidence>
<comment type="caution">
    <text evidence="1">The sequence shown here is derived from an EMBL/GenBank/DDBJ whole genome shotgun (WGS) entry which is preliminary data.</text>
</comment>